<evidence type="ECO:0000313" key="10">
    <source>
        <dbReference type="Proteomes" id="UP000027997"/>
    </source>
</evidence>
<dbReference type="AlphaFoldDB" id="A0A081KE59"/>
<dbReference type="InterPro" id="IPR020456">
    <property type="entry name" value="Acylphosphatase"/>
</dbReference>
<dbReference type="NCBIfam" id="NF011022">
    <property type="entry name" value="PRK14451.1"/>
    <property type="match status" value="1"/>
</dbReference>
<evidence type="ECO:0000256" key="4">
    <source>
        <dbReference type="ARBA" id="ARBA00047645"/>
    </source>
</evidence>
<dbReference type="PROSITE" id="PS00150">
    <property type="entry name" value="ACYLPHOSPHATASE_1"/>
    <property type="match status" value="1"/>
</dbReference>
<dbReference type="PANTHER" id="PTHR47268">
    <property type="entry name" value="ACYLPHOSPHATASE"/>
    <property type="match status" value="1"/>
</dbReference>
<dbReference type="EMBL" id="JOJP01000001">
    <property type="protein sequence ID" value="KEI72435.1"/>
    <property type="molecule type" value="Genomic_DNA"/>
</dbReference>
<comment type="similarity">
    <text evidence="1 7">Belongs to the acylphosphatase family.</text>
</comment>
<evidence type="ECO:0000313" key="9">
    <source>
        <dbReference type="EMBL" id="KEI72435.1"/>
    </source>
</evidence>
<dbReference type="InterPro" id="IPR036046">
    <property type="entry name" value="Acylphosphatase-like_dom_sf"/>
</dbReference>
<protein>
    <recommendedName>
        <fullName evidence="3 5">Acylphosphatase</fullName>
        <ecNumber evidence="2 5">3.6.1.7</ecNumber>
    </recommendedName>
</protein>
<evidence type="ECO:0000259" key="8">
    <source>
        <dbReference type="PROSITE" id="PS51160"/>
    </source>
</evidence>
<feature type="domain" description="Acylphosphatase-like" evidence="8">
    <location>
        <begin position="5"/>
        <end position="90"/>
    </location>
</feature>
<keyword evidence="10" id="KW-1185">Reference proteome</keyword>
<dbReference type="Gene3D" id="3.30.70.100">
    <property type="match status" value="1"/>
</dbReference>
<evidence type="ECO:0000256" key="1">
    <source>
        <dbReference type="ARBA" id="ARBA00005614"/>
    </source>
</evidence>
<feature type="active site" evidence="5">
    <location>
        <position position="20"/>
    </location>
</feature>
<evidence type="ECO:0000256" key="7">
    <source>
        <dbReference type="RuleBase" id="RU004168"/>
    </source>
</evidence>
<gene>
    <name evidence="9" type="ORF">GV64_18405</name>
</gene>
<dbReference type="EC" id="3.6.1.7" evidence="2 5"/>
<comment type="caution">
    <text evidence="9">The sequence shown here is derived from an EMBL/GenBank/DDBJ whole genome shotgun (WGS) entry which is preliminary data.</text>
</comment>
<evidence type="ECO:0000256" key="3">
    <source>
        <dbReference type="ARBA" id="ARBA00015991"/>
    </source>
</evidence>
<dbReference type="Pfam" id="PF00708">
    <property type="entry name" value="Acylphosphatase"/>
    <property type="match status" value="1"/>
</dbReference>
<dbReference type="RefSeq" id="WP_020584779.1">
    <property type="nucleotide sequence ID" value="NZ_JOJP01000001.1"/>
</dbReference>
<dbReference type="eggNOG" id="COG1254">
    <property type="taxonomic scope" value="Bacteria"/>
</dbReference>
<name>A0A081KE59_9GAMM</name>
<keyword evidence="5 6" id="KW-0378">Hydrolase</keyword>
<dbReference type="PANTHER" id="PTHR47268:SF4">
    <property type="entry name" value="ACYLPHOSPHATASE"/>
    <property type="match status" value="1"/>
</dbReference>
<dbReference type="SUPFAM" id="SSF54975">
    <property type="entry name" value="Acylphosphatase/BLUF domain-like"/>
    <property type="match status" value="1"/>
</dbReference>
<dbReference type="PROSITE" id="PS00151">
    <property type="entry name" value="ACYLPHOSPHATASE_2"/>
    <property type="match status" value="1"/>
</dbReference>
<dbReference type="GO" id="GO:0003998">
    <property type="term" value="F:acylphosphatase activity"/>
    <property type="evidence" value="ECO:0007669"/>
    <property type="project" value="UniProtKB-EC"/>
</dbReference>
<dbReference type="Proteomes" id="UP000027997">
    <property type="component" value="Unassembled WGS sequence"/>
</dbReference>
<dbReference type="InterPro" id="IPR001792">
    <property type="entry name" value="Acylphosphatase-like_dom"/>
</dbReference>
<sequence length="90" mass="10026">MGDICKRAFVEGRVQGVWFRGSTQERARRLGISGWARNLPDGRVEVLMCGPLDAVEKLELWLHKGPPLAKVLNITIAEESLQVFDSFTTG</sequence>
<dbReference type="PRINTS" id="PR00112">
    <property type="entry name" value="ACYLPHPHTASE"/>
</dbReference>
<dbReference type="STRING" id="305900.GV64_18405"/>
<feature type="active site" evidence="5">
    <location>
        <position position="38"/>
    </location>
</feature>
<organism evidence="9 10">
    <name type="scientific">Endozoicomonas elysicola</name>
    <dbReference type="NCBI Taxonomy" id="305900"/>
    <lineage>
        <taxon>Bacteria</taxon>
        <taxon>Pseudomonadati</taxon>
        <taxon>Pseudomonadota</taxon>
        <taxon>Gammaproteobacteria</taxon>
        <taxon>Oceanospirillales</taxon>
        <taxon>Endozoicomonadaceae</taxon>
        <taxon>Endozoicomonas</taxon>
    </lineage>
</organism>
<dbReference type="InterPro" id="IPR017968">
    <property type="entry name" value="Acylphosphatase_CS"/>
</dbReference>
<evidence type="ECO:0000256" key="2">
    <source>
        <dbReference type="ARBA" id="ARBA00012150"/>
    </source>
</evidence>
<reference evidence="9 10" key="1">
    <citation type="submission" date="2014-06" db="EMBL/GenBank/DDBJ databases">
        <title>Whole Genome Sequences of Three Symbiotic Endozoicomonas Bacteria.</title>
        <authorList>
            <person name="Neave M.J."/>
            <person name="Apprill A."/>
            <person name="Voolstra C.R."/>
        </authorList>
    </citation>
    <scope>NUCLEOTIDE SEQUENCE [LARGE SCALE GENOMIC DNA]</scope>
    <source>
        <strain evidence="9 10">DSM 22380</strain>
    </source>
</reference>
<accession>A0A081KE59</accession>
<proteinExistence type="inferred from homology"/>
<evidence type="ECO:0000256" key="6">
    <source>
        <dbReference type="RuleBase" id="RU000553"/>
    </source>
</evidence>
<evidence type="ECO:0000256" key="5">
    <source>
        <dbReference type="PROSITE-ProRule" id="PRU00520"/>
    </source>
</evidence>
<comment type="catalytic activity">
    <reaction evidence="4 5 6">
        <text>an acyl phosphate + H2O = a carboxylate + phosphate + H(+)</text>
        <dbReference type="Rhea" id="RHEA:14965"/>
        <dbReference type="ChEBI" id="CHEBI:15377"/>
        <dbReference type="ChEBI" id="CHEBI:15378"/>
        <dbReference type="ChEBI" id="CHEBI:29067"/>
        <dbReference type="ChEBI" id="CHEBI:43474"/>
        <dbReference type="ChEBI" id="CHEBI:59918"/>
        <dbReference type="EC" id="3.6.1.7"/>
    </reaction>
</comment>
<dbReference type="PROSITE" id="PS51160">
    <property type="entry name" value="ACYLPHOSPHATASE_3"/>
    <property type="match status" value="1"/>
</dbReference>